<dbReference type="EMBL" id="GBRH01223809">
    <property type="protein sequence ID" value="JAD74086.1"/>
    <property type="molecule type" value="Transcribed_RNA"/>
</dbReference>
<protein>
    <submittedName>
        <fullName evidence="1">Uncharacterized protein</fullName>
    </submittedName>
</protein>
<proteinExistence type="predicted"/>
<evidence type="ECO:0000313" key="1">
    <source>
        <dbReference type="EMBL" id="JAD74086.1"/>
    </source>
</evidence>
<reference evidence="1" key="2">
    <citation type="journal article" date="2015" name="Data Brief">
        <title>Shoot transcriptome of the giant reed, Arundo donax.</title>
        <authorList>
            <person name="Barrero R.A."/>
            <person name="Guerrero F.D."/>
            <person name="Moolhuijzen P."/>
            <person name="Goolsby J.A."/>
            <person name="Tidwell J."/>
            <person name="Bellgard S.E."/>
            <person name="Bellgard M.I."/>
        </authorList>
    </citation>
    <scope>NUCLEOTIDE SEQUENCE</scope>
    <source>
        <tissue evidence="1">Shoot tissue taken approximately 20 cm above the soil surface</tissue>
    </source>
</reference>
<sequence length="33" mass="3937">MFFLCDSESNHISRNNRSEMYVSEKIARPDNFV</sequence>
<reference evidence="1" key="1">
    <citation type="submission" date="2014-09" db="EMBL/GenBank/DDBJ databases">
        <authorList>
            <person name="Magalhaes I.L.F."/>
            <person name="Oliveira U."/>
            <person name="Santos F.R."/>
            <person name="Vidigal T.H.D.A."/>
            <person name="Brescovit A.D."/>
            <person name="Santos A.J."/>
        </authorList>
    </citation>
    <scope>NUCLEOTIDE SEQUENCE</scope>
    <source>
        <tissue evidence="1">Shoot tissue taken approximately 20 cm above the soil surface</tissue>
    </source>
</reference>
<organism evidence="1">
    <name type="scientific">Arundo donax</name>
    <name type="common">Giant reed</name>
    <name type="synonym">Donax arundinaceus</name>
    <dbReference type="NCBI Taxonomy" id="35708"/>
    <lineage>
        <taxon>Eukaryota</taxon>
        <taxon>Viridiplantae</taxon>
        <taxon>Streptophyta</taxon>
        <taxon>Embryophyta</taxon>
        <taxon>Tracheophyta</taxon>
        <taxon>Spermatophyta</taxon>
        <taxon>Magnoliopsida</taxon>
        <taxon>Liliopsida</taxon>
        <taxon>Poales</taxon>
        <taxon>Poaceae</taxon>
        <taxon>PACMAD clade</taxon>
        <taxon>Arundinoideae</taxon>
        <taxon>Arundineae</taxon>
        <taxon>Arundo</taxon>
    </lineage>
</organism>
<dbReference type="AlphaFoldDB" id="A0A0A9CEV8"/>
<name>A0A0A9CEV8_ARUDO</name>
<accession>A0A0A9CEV8</accession>